<dbReference type="RefSeq" id="WP_186833877.1">
    <property type="nucleotide sequence ID" value="NZ_JAEQMG010000018.1"/>
</dbReference>
<dbReference type="Proteomes" id="UP000633365">
    <property type="component" value="Unassembled WGS sequence"/>
</dbReference>
<comment type="caution">
    <text evidence="1">The sequence shown here is derived from an EMBL/GenBank/DDBJ whole genome shotgun (WGS) entry which is preliminary data.</text>
</comment>
<organism evidence="1 2">
    <name type="scientific">Ruminococcus difficilis</name>
    <dbReference type="NCBI Taxonomy" id="2763069"/>
    <lineage>
        <taxon>Bacteria</taxon>
        <taxon>Bacillati</taxon>
        <taxon>Bacillota</taxon>
        <taxon>Clostridia</taxon>
        <taxon>Eubacteriales</taxon>
        <taxon>Oscillospiraceae</taxon>
        <taxon>Ruminococcus</taxon>
    </lineage>
</organism>
<keyword evidence="2" id="KW-1185">Reference proteome</keyword>
<evidence type="ECO:0000313" key="2">
    <source>
        <dbReference type="Proteomes" id="UP000633365"/>
    </source>
</evidence>
<dbReference type="EMBL" id="JAEQMG010000018">
    <property type="protein sequence ID" value="MBK6087267.1"/>
    <property type="molecule type" value="Genomic_DNA"/>
</dbReference>
<proteinExistence type="predicted"/>
<accession>A0A934U1Y9</accession>
<reference evidence="1" key="1">
    <citation type="submission" date="2021-01" db="EMBL/GenBank/DDBJ databases">
        <title>Genome public.</title>
        <authorList>
            <person name="Liu C."/>
            <person name="Sun Q."/>
        </authorList>
    </citation>
    <scope>NUCLEOTIDE SEQUENCE</scope>
    <source>
        <strain evidence="1">M6</strain>
    </source>
</reference>
<gene>
    <name evidence="1" type="ORF">JKK62_01100</name>
</gene>
<name>A0A934U1Y9_9FIRM</name>
<protein>
    <submittedName>
        <fullName evidence="1">Uncharacterized protein</fullName>
    </submittedName>
</protein>
<evidence type="ECO:0000313" key="1">
    <source>
        <dbReference type="EMBL" id="MBK6087267.1"/>
    </source>
</evidence>
<sequence>MADKTTITPQQRFKVLTKLFEAGFKSEKDLQSINFQNVFRIEGLTVQDMSIISELQQYTKSNKLYSYLGGMFDEQHNE</sequence>
<dbReference type="AlphaFoldDB" id="A0A934U1Y9"/>